<sequence length="51" mass="5685">MATLNEPLVASIEKRKQWIVDERQRLEEYAKAQAKRAVSAEVRGNGSDKGG</sequence>
<dbReference type="EMBL" id="JAJUBC010000001">
    <property type="protein sequence ID" value="MDD1791537.1"/>
    <property type="molecule type" value="Genomic_DNA"/>
</dbReference>
<evidence type="ECO:0000313" key="2">
    <source>
        <dbReference type="Proteomes" id="UP001149400"/>
    </source>
</evidence>
<reference evidence="1" key="1">
    <citation type="submission" date="2021-12" db="EMBL/GenBank/DDBJ databases">
        <title>Enterovibrio ZSDZ35 sp. nov. and Enterovibrio ZSDZ42 sp. nov., isolated from coastal seawater in Qingdao.</title>
        <authorList>
            <person name="Zhang P."/>
        </authorList>
    </citation>
    <scope>NUCLEOTIDE SEQUENCE</scope>
    <source>
        <strain evidence="1">ZSDZ42</strain>
    </source>
</reference>
<protein>
    <submittedName>
        <fullName evidence="1">Uncharacterized protein</fullName>
    </submittedName>
</protein>
<gene>
    <name evidence="1" type="ORF">LRP50_00145</name>
</gene>
<name>A0ABT5QU48_9GAMM</name>
<dbReference type="Proteomes" id="UP001149400">
    <property type="component" value="Unassembled WGS sequence"/>
</dbReference>
<comment type="caution">
    <text evidence="1">The sequence shown here is derived from an EMBL/GenBank/DDBJ whole genome shotgun (WGS) entry which is preliminary data.</text>
</comment>
<evidence type="ECO:0000313" key="1">
    <source>
        <dbReference type="EMBL" id="MDD1791537.1"/>
    </source>
</evidence>
<organism evidence="1 2">
    <name type="scientific">Enterovibrio gelatinilyticus</name>
    <dbReference type="NCBI Taxonomy" id="2899819"/>
    <lineage>
        <taxon>Bacteria</taxon>
        <taxon>Pseudomonadati</taxon>
        <taxon>Pseudomonadota</taxon>
        <taxon>Gammaproteobacteria</taxon>
        <taxon>Vibrionales</taxon>
        <taxon>Vibrionaceae</taxon>
        <taxon>Enterovibrio</taxon>
    </lineage>
</organism>
<dbReference type="RefSeq" id="WP_274162496.1">
    <property type="nucleotide sequence ID" value="NZ_JAJUBC010000001.1"/>
</dbReference>
<proteinExistence type="predicted"/>
<keyword evidence="2" id="KW-1185">Reference proteome</keyword>
<accession>A0ABT5QU48</accession>